<keyword evidence="4 5" id="KW-0472">Membrane</keyword>
<protein>
    <submittedName>
        <fullName evidence="6">Isoprenylcysteine carboxylmethyltransferase family protein</fullName>
    </submittedName>
</protein>
<dbReference type="InterPro" id="IPR007318">
    <property type="entry name" value="Phopholipid_MeTrfase"/>
</dbReference>
<dbReference type="GO" id="GO:0008168">
    <property type="term" value="F:methyltransferase activity"/>
    <property type="evidence" value="ECO:0007669"/>
    <property type="project" value="UniProtKB-KW"/>
</dbReference>
<feature type="transmembrane region" description="Helical" evidence="5">
    <location>
        <begin position="92"/>
        <end position="119"/>
    </location>
</feature>
<accession>A0A5P1RE23</accession>
<reference evidence="6 7" key="1">
    <citation type="journal article" date="2019" name="Biochem. Eng. J.">
        <title>Metabolic engineering of the marine bacteria Neptunomonas concharum for the production of acetoin and meso-2,3-butanediol from acetate.</title>
        <authorList>
            <person name="Li W."/>
            <person name="Pu N."/>
            <person name="Liu C.-X."/>
            <person name="Yuan Q.-P."/>
            <person name="Li Z.-J."/>
        </authorList>
    </citation>
    <scope>NUCLEOTIDE SEQUENCE [LARGE SCALE GENOMIC DNA]</scope>
    <source>
        <strain evidence="6 7">JCM17730</strain>
    </source>
</reference>
<dbReference type="OrthoDB" id="9811969at2"/>
<keyword evidence="3 5" id="KW-1133">Transmembrane helix</keyword>
<dbReference type="Pfam" id="PF04191">
    <property type="entry name" value="PEMT"/>
    <property type="match status" value="1"/>
</dbReference>
<keyword evidence="6" id="KW-0808">Transferase</keyword>
<keyword evidence="7" id="KW-1185">Reference proteome</keyword>
<dbReference type="EMBL" id="CP043869">
    <property type="protein sequence ID" value="QEQ97515.1"/>
    <property type="molecule type" value="Genomic_DNA"/>
</dbReference>
<evidence type="ECO:0000256" key="3">
    <source>
        <dbReference type="ARBA" id="ARBA00022989"/>
    </source>
</evidence>
<evidence type="ECO:0000256" key="5">
    <source>
        <dbReference type="SAM" id="Phobius"/>
    </source>
</evidence>
<evidence type="ECO:0000313" key="7">
    <source>
        <dbReference type="Proteomes" id="UP000324760"/>
    </source>
</evidence>
<dbReference type="AlphaFoldDB" id="A0A5P1RE23"/>
<evidence type="ECO:0000256" key="2">
    <source>
        <dbReference type="ARBA" id="ARBA00022692"/>
    </source>
</evidence>
<evidence type="ECO:0000256" key="1">
    <source>
        <dbReference type="ARBA" id="ARBA00004127"/>
    </source>
</evidence>
<dbReference type="Gene3D" id="1.20.120.1630">
    <property type="match status" value="1"/>
</dbReference>
<comment type="subcellular location">
    <subcellularLocation>
        <location evidence="1">Endomembrane system</location>
        <topology evidence="1">Multi-pass membrane protein</topology>
    </subcellularLocation>
</comment>
<dbReference type="PANTHER" id="PTHR12714">
    <property type="entry name" value="PROTEIN-S ISOPRENYLCYSTEINE O-METHYLTRANSFERASE"/>
    <property type="match status" value="1"/>
</dbReference>
<dbReference type="KEGG" id="ncu:F0U83_12750"/>
<dbReference type="GO" id="GO:0032259">
    <property type="term" value="P:methylation"/>
    <property type="evidence" value="ECO:0007669"/>
    <property type="project" value="UniProtKB-KW"/>
</dbReference>
<gene>
    <name evidence="6" type="ORF">F0U83_12750</name>
</gene>
<sequence length="153" mass="17711">MKQLELSVPPVIQVILTALGMWAVSYLLPEFDVYLKVAIPIGGALFLIGITIAFLGVLAFRKANTTVDPRFPDKSSRLVVTGVYRISRNPMYLGFLFMLSGFAFYLMNFAAFLLLPLFVAYMNRFQIKLEEQYMLQKFEEEFNEYAEKVRRWL</sequence>
<dbReference type="Proteomes" id="UP000324760">
    <property type="component" value="Chromosome"/>
</dbReference>
<dbReference type="RefSeq" id="WP_138986845.1">
    <property type="nucleotide sequence ID" value="NZ_CP043869.1"/>
</dbReference>
<evidence type="ECO:0000256" key="4">
    <source>
        <dbReference type="ARBA" id="ARBA00023136"/>
    </source>
</evidence>
<feature type="transmembrane region" description="Helical" evidence="5">
    <location>
        <begin position="6"/>
        <end position="28"/>
    </location>
</feature>
<organism evidence="6 7">
    <name type="scientific">Neptunomonas concharum</name>
    <dbReference type="NCBI Taxonomy" id="1031538"/>
    <lineage>
        <taxon>Bacteria</taxon>
        <taxon>Pseudomonadati</taxon>
        <taxon>Pseudomonadota</taxon>
        <taxon>Gammaproteobacteria</taxon>
        <taxon>Oceanospirillales</taxon>
        <taxon>Oceanospirillaceae</taxon>
        <taxon>Neptunomonas</taxon>
    </lineage>
</organism>
<dbReference type="GO" id="GO:0012505">
    <property type="term" value="C:endomembrane system"/>
    <property type="evidence" value="ECO:0007669"/>
    <property type="project" value="UniProtKB-SubCell"/>
</dbReference>
<keyword evidence="6" id="KW-0489">Methyltransferase</keyword>
<keyword evidence="2 5" id="KW-0812">Transmembrane</keyword>
<name>A0A5P1RE23_9GAMM</name>
<dbReference type="PANTHER" id="PTHR12714:SF24">
    <property type="entry name" value="SLR1182 PROTEIN"/>
    <property type="match status" value="1"/>
</dbReference>
<evidence type="ECO:0000313" key="6">
    <source>
        <dbReference type="EMBL" id="QEQ97515.1"/>
    </source>
</evidence>
<proteinExistence type="predicted"/>
<feature type="transmembrane region" description="Helical" evidence="5">
    <location>
        <begin position="37"/>
        <end position="60"/>
    </location>
</feature>